<dbReference type="Gene3D" id="3.70.10.10">
    <property type="match status" value="1"/>
</dbReference>
<organism evidence="7 8">
    <name type="scientific">Cyclotella atomus</name>
    <dbReference type="NCBI Taxonomy" id="382360"/>
    <lineage>
        <taxon>Eukaryota</taxon>
        <taxon>Sar</taxon>
        <taxon>Stramenopiles</taxon>
        <taxon>Ochrophyta</taxon>
        <taxon>Bacillariophyta</taxon>
        <taxon>Coscinodiscophyceae</taxon>
        <taxon>Thalassiosirophycidae</taxon>
        <taxon>Stephanodiscales</taxon>
        <taxon>Stephanodiscaceae</taxon>
        <taxon>Cyclotella</taxon>
    </lineage>
</organism>
<feature type="compositionally biased region" description="Low complexity" evidence="6">
    <location>
        <begin position="97"/>
        <end position="111"/>
    </location>
</feature>
<keyword evidence="5" id="KW-0539">Nucleus</keyword>
<feature type="compositionally biased region" description="Basic and acidic residues" evidence="6">
    <location>
        <begin position="618"/>
        <end position="635"/>
    </location>
</feature>
<dbReference type="InterPro" id="IPR003021">
    <property type="entry name" value="Rad1_Rec1_Rad17"/>
</dbReference>
<comment type="subcellular location">
    <subcellularLocation>
        <location evidence="1">Nucleus</location>
    </subcellularLocation>
</comment>
<feature type="compositionally biased region" description="Low complexity" evidence="6">
    <location>
        <begin position="647"/>
        <end position="657"/>
    </location>
</feature>
<feature type="compositionally biased region" description="Low complexity" evidence="6">
    <location>
        <begin position="43"/>
        <end position="62"/>
    </location>
</feature>
<proteinExistence type="inferred from homology"/>
<evidence type="ECO:0000256" key="1">
    <source>
        <dbReference type="ARBA" id="ARBA00004123"/>
    </source>
</evidence>
<keyword evidence="8" id="KW-1185">Reference proteome</keyword>
<protein>
    <submittedName>
        <fullName evidence="7">Uncharacterized protein</fullName>
    </submittedName>
</protein>
<dbReference type="EMBL" id="JALLPJ020000212">
    <property type="protein sequence ID" value="KAL3798621.1"/>
    <property type="molecule type" value="Genomic_DNA"/>
</dbReference>
<feature type="compositionally biased region" description="Polar residues" evidence="6">
    <location>
        <begin position="532"/>
        <end position="548"/>
    </location>
</feature>
<keyword evidence="4" id="KW-0234">DNA repair</keyword>
<comment type="caution">
    <text evidence="7">The sequence shown here is derived from an EMBL/GenBank/DDBJ whole genome shotgun (WGS) entry which is preliminary data.</text>
</comment>
<feature type="compositionally biased region" description="Basic and acidic residues" evidence="6">
    <location>
        <begin position="190"/>
        <end position="202"/>
    </location>
</feature>
<sequence length="732" mass="79767">MSININVDTSWQTPIATTNVSGITEPSNPRGNNDSRALSSPPEQRSQAETAQQTTQTSQNQTEEQENHLLFSCQCDSAGSIGTLLSCLRRVLSKSSSITSSSAPSSNFTSTQATTSGYGGASKLQHATVYAGPNGLTFHCVQGLAKQSQCSVDLPKGLFREYFVGEEEVWMESDSDDDDDDDEAAGSGTNRDRASQKSMRAKETIQGGEFAINLTTVLECFSVLSKNHKPKINHHGCGNHNNNSNIVGGEYASLKNVPLCMSYDRDSATFHLEFLDEGGGCLVTCEVPGVAVDENGDQSGLASAFRGNPLVGRAILYSEALSAAVGELQDVPGASVVEVKLSKAGIELGAVGPRSEVWVTVPYHSRQGASGMYVGLECYLDNEEDANLVRKYPLSAFLTGMRGLEIGCETCISVNSRGMMAIQHQVSRDDHVSGVRPSFVDFIMTCIEHEIDDEKYANESVREDARHGMRDVTNDSSVQEEASVRAKSVTSKHSRRKRQPERANHGDESSQSADEEQDAEASFHGDEDTEQAAESNVTETNTRSTATSRILGELEVDNDMISSNIGGVNKRRMSALADIRRKRERQLMNKRAQSDESEDQSDTGASSKLCRKTRRSSASREESYDSEHSDHEQTHSSRRHKAYADTPQDPSQSQSESDNSESEQEGSIDVTADISHIYSKSASMRISRHGSRRSGDGKAADSESEEEEEPRMMYGDTKLEFTQDGYGSDDSM</sequence>
<name>A0ABD3QGK7_9STRA</name>
<evidence type="ECO:0000313" key="7">
    <source>
        <dbReference type="EMBL" id="KAL3798621.1"/>
    </source>
</evidence>
<accession>A0ABD3QGK7</accession>
<dbReference type="GO" id="GO:0005634">
    <property type="term" value="C:nucleus"/>
    <property type="evidence" value="ECO:0007669"/>
    <property type="project" value="UniProtKB-SubCell"/>
</dbReference>
<feature type="region of interest" description="Disordered" evidence="6">
    <location>
        <begin position="170"/>
        <end position="202"/>
    </location>
</feature>
<dbReference type="GO" id="GO:0006281">
    <property type="term" value="P:DNA repair"/>
    <property type="evidence" value="ECO:0007669"/>
    <property type="project" value="UniProtKB-KW"/>
</dbReference>
<feature type="region of interest" description="Disordered" evidence="6">
    <location>
        <begin position="586"/>
        <end position="732"/>
    </location>
</feature>
<dbReference type="PANTHER" id="PTHR10870:SF0">
    <property type="entry name" value="CELL CYCLE CHECKPOINT PROTEIN RAD1"/>
    <property type="match status" value="1"/>
</dbReference>
<gene>
    <name evidence="7" type="ORF">ACHAWO_014030</name>
</gene>
<feature type="region of interest" description="Disordered" evidence="6">
    <location>
        <begin position="97"/>
        <end position="119"/>
    </location>
</feature>
<feature type="region of interest" description="Disordered" evidence="6">
    <location>
        <begin position="463"/>
        <end position="549"/>
    </location>
</feature>
<evidence type="ECO:0000313" key="8">
    <source>
        <dbReference type="Proteomes" id="UP001530400"/>
    </source>
</evidence>
<comment type="similarity">
    <text evidence="2">Belongs to the rad1 family.</text>
</comment>
<dbReference type="Pfam" id="PF02144">
    <property type="entry name" value="Rad1"/>
    <property type="match status" value="1"/>
</dbReference>
<reference evidence="7 8" key="1">
    <citation type="submission" date="2024-10" db="EMBL/GenBank/DDBJ databases">
        <title>Updated reference genomes for cyclostephanoid diatoms.</title>
        <authorList>
            <person name="Roberts W.R."/>
            <person name="Alverson A.J."/>
        </authorList>
    </citation>
    <scope>NUCLEOTIDE SEQUENCE [LARGE SCALE GENOMIC DNA]</scope>
    <source>
        <strain evidence="7 8">AJA010-31</strain>
    </source>
</reference>
<evidence type="ECO:0000256" key="4">
    <source>
        <dbReference type="ARBA" id="ARBA00023204"/>
    </source>
</evidence>
<evidence type="ECO:0000256" key="3">
    <source>
        <dbReference type="ARBA" id="ARBA00022763"/>
    </source>
</evidence>
<dbReference type="Proteomes" id="UP001530400">
    <property type="component" value="Unassembled WGS sequence"/>
</dbReference>
<evidence type="ECO:0000256" key="6">
    <source>
        <dbReference type="SAM" id="MobiDB-lite"/>
    </source>
</evidence>
<evidence type="ECO:0000256" key="2">
    <source>
        <dbReference type="ARBA" id="ARBA00010991"/>
    </source>
</evidence>
<feature type="compositionally biased region" description="Acidic residues" evidence="6">
    <location>
        <begin position="170"/>
        <end position="184"/>
    </location>
</feature>
<feature type="compositionally biased region" description="Basic residues" evidence="6">
    <location>
        <begin position="490"/>
        <end position="499"/>
    </location>
</feature>
<keyword evidence="3" id="KW-0227">DNA damage</keyword>
<feature type="compositionally biased region" description="Polar residues" evidence="6">
    <location>
        <begin position="16"/>
        <end position="42"/>
    </location>
</feature>
<dbReference type="AlphaFoldDB" id="A0ABD3QGK7"/>
<feature type="compositionally biased region" description="Basic and acidic residues" evidence="6">
    <location>
        <begin position="463"/>
        <end position="473"/>
    </location>
</feature>
<dbReference type="PANTHER" id="PTHR10870">
    <property type="entry name" value="CELL CYCLE CHECKPOINT PROTEIN RAD1"/>
    <property type="match status" value="1"/>
</dbReference>
<feature type="region of interest" description="Disordered" evidence="6">
    <location>
        <begin position="16"/>
        <end position="63"/>
    </location>
</feature>
<evidence type="ECO:0000256" key="5">
    <source>
        <dbReference type="ARBA" id="ARBA00023242"/>
    </source>
</evidence>